<evidence type="ECO:0000313" key="8">
    <source>
        <dbReference type="EMBL" id="THH10097.1"/>
    </source>
</evidence>
<keyword evidence="9" id="KW-1185">Reference proteome</keyword>
<evidence type="ECO:0000256" key="4">
    <source>
        <dbReference type="ARBA" id="ARBA00022759"/>
    </source>
</evidence>
<reference evidence="8 9" key="1">
    <citation type="submission" date="2019-02" db="EMBL/GenBank/DDBJ databases">
        <title>Genome sequencing of the rare red list fungi Bondarzewia mesenterica.</title>
        <authorList>
            <person name="Buettner E."/>
            <person name="Kellner H."/>
        </authorList>
    </citation>
    <scope>NUCLEOTIDE SEQUENCE [LARGE SCALE GENOMIC DNA]</scope>
    <source>
        <strain evidence="8 9">DSM 108281</strain>
    </source>
</reference>
<name>A0A4S4LEL9_9AGAM</name>
<feature type="domain" description="Reverse transcriptase RNase H-like" evidence="7">
    <location>
        <begin position="112"/>
        <end position="217"/>
    </location>
</feature>
<dbReference type="GO" id="GO:0016787">
    <property type="term" value="F:hydrolase activity"/>
    <property type="evidence" value="ECO:0007669"/>
    <property type="project" value="UniProtKB-KW"/>
</dbReference>
<evidence type="ECO:0000256" key="5">
    <source>
        <dbReference type="ARBA" id="ARBA00022801"/>
    </source>
</evidence>
<evidence type="ECO:0000256" key="1">
    <source>
        <dbReference type="ARBA" id="ARBA00022679"/>
    </source>
</evidence>
<dbReference type="Pfam" id="PF17917">
    <property type="entry name" value="RT_RNaseH"/>
    <property type="match status" value="1"/>
</dbReference>
<dbReference type="Proteomes" id="UP000310158">
    <property type="component" value="Unassembled WGS sequence"/>
</dbReference>
<gene>
    <name evidence="8" type="ORF">EW146_g8481</name>
</gene>
<accession>A0A4S4LEL9</accession>
<comment type="caution">
    <text evidence="8">The sequence shown here is derived from an EMBL/GenBank/DDBJ whole genome shotgun (WGS) entry which is preliminary data.</text>
</comment>
<dbReference type="GO" id="GO:0003964">
    <property type="term" value="F:RNA-directed DNA polymerase activity"/>
    <property type="evidence" value="ECO:0007669"/>
    <property type="project" value="UniProtKB-KW"/>
</dbReference>
<dbReference type="AlphaFoldDB" id="A0A4S4LEL9"/>
<organism evidence="8 9">
    <name type="scientific">Bondarzewia mesenterica</name>
    <dbReference type="NCBI Taxonomy" id="1095465"/>
    <lineage>
        <taxon>Eukaryota</taxon>
        <taxon>Fungi</taxon>
        <taxon>Dikarya</taxon>
        <taxon>Basidiomycota</taxon>
        <taxon>Agaricomycotina</taxon>
        <taxon>Agaricomycetes</taxon>
        <taxon>Russulales</taxon>
        <taxon>Bondarzewiaceae</taxon>
        <taxon>Bondarzewia</taxon>
    </lineage>
</organism>
<dbReference type="SUPFAM" id="SSF56672">
    <property type="entry name" value="DNA/RNA polymerases"/>
    <property type="match status" value="1"/>
</dbReference>
<keyword evidence="6" id="KW-0695">RNA-directed DNA polymerase</keyword>
<dbReference type="GO" id="GO:0004519">
    <property type="term" value="F:endonuclease activity"/>
    <property type="evidence" value="ECO:0007669"/>
    <property type="project" value="UniProtKB-KW"/>
</dbReference>
<proteinExistence type="predicted"/>
<keyword evidence="5" id="KW-0378">Hydrolase</keyword>
<evidence type="ECO:0000256" key="3">
    <source>
        <dbReference type="ARBA" id="ARBA00022722"/>
    </source>
</evidence>
<dbReference type="InterPro" id="IPR041373">
    <property type="entry name" value="RT_RNaseH"/>
</dbReference>
<evidence type="ECO:0000256" key="2">
    <source>
        <dbReference type="ARBA" id="ARBA00022695"/>
    </source>
</evidence>
<keyword evidence="1" id="KW-0808">Transferase</keyword>
<protein>
    <recommendedName>
        <fullName evidence="7">Reverse transcriptase RNase H-like domain-containing protein</fullName>
    </recommendedName>
</protein>
<keyword evidence="4" id="KW-0255">Endonuclease</keyword>
<keyword evidence="3" id="KW-0540">Nuclease</keyword>
<dbReference type="InterPro" id="IPR043502">
    <property type="entry name" value="DNA/RNA_pol_sf"/>
</dbReference>
<keyword evidence="2" id="KW-0548">Nucleotidyltransferase</keyword>
<evidence type="ECO:0000313" key="9">
    <source>
        <dbReference type="Proteomes" id="UP000310158"/>
    </source>
</evidence>
<evidence type="ECO:0000256" key="6">
    <source>
        <dbReference type="ARBA" id="ARBA00022918"/>
    </source>
</evidence>
<sequence>MGWTNSVPIFHDDVTFILQLKIPDTTIPYIDNVLVCSPATQYPLPDGSPETHLDNPRIHRFIWEHFQSLNHVVQHMKYSSGTFSGHKIAAQENLKAALLASPALHLIDYSSKAPVILAVDTSHITVSFHLCQCDPNNSKICYYARFNSITLNDHEARFSQPKLELYGLFRALRSLKLYLISIYNLIIEVDTHNIKGMLANSDLKPSTNINHWILSILTFHFTLVHVPGTLHTPDGLLCCPPQPGNIAEPSDDFDD</sequence>
<evidence type="ECO:0000259" key="7">
    <source>
        <dbReference type="Pfam" id="PF17917"/>
    </source>
</evidence>
<dbReference type="EMBL" id="SGPL01000592">
    <property type="protein sequence ID" value="THH10097.1"/>
    <property type="molecule type" value="Genomic_DNA"/>
</dbReference>
<dbReference type="OrthoDB" id="3037028at2759"/>